<dbReference type="GO" id="GO:0005886">
    <property type="term" value="C:plasma membrane"/>
    <property type="evidence" value="ECO:0007669"/>
    <property type="project" value="UniProtKB-SubCell"/>
</dbReference>
<dbReference type="RefSeq" id="WP_042702951.1">
    <property type="nucleotide sequence ID" value="NZ_JADIIN010000074.1"/>
</dbReference>
<accession>A0A843AIN1</accession>
<dbReference type="Pfam" id="PF01899">
    <property type="entry name" value="MNHE"/>
    <property type="match status" value="1"/>
</dbReference>
<organism evidence="6 7">
    <name type="scientific">Methanobrevibacter arboriphilus</name>
    <dbReference type="NCBI Taxonomy" id="39441"/>
    <lineage>
        <taxon>Archaea</taxon>
        <taxon>Methanobacteriati</taxon>
        <taxon>Methanobacteriota</taxon>
        <taxon>Methanomada group</taxon>
        <taxon>Methanobacteria</taxon>
        <taxon>Methanobacteriales</taxon>
        <taxon>Methanobacteriaceae</taxon>
        <taxon>Methanobrevibacter</taxon>
    </lineage>
</organism>
<dbReference type="InterPro" id="IPR002758">
    <property type="entry name" value="Cation_antiport_E"/>
</dbReference>
<keyword evidence="3" id="KW-0812">Transmembrane</keyword>
<dbReference type="EMBL" id="JADIIN010000074">
    <property type="protein sequence ID" value="MBF4469601.1"/>
    <property type="molecule type" value="Genomic_DNA"/>
</dbReference>
<evidence type="ECO:0000256" key="2">
    <source>
        <dbReference type="ARBA" id="ARBA00022475"/>
    </source>
</evidence>
<keyword evidence="4" id="KW-1133">Transmembrane helix</keyword>
<evidence type="ECO:0000256" key="3">
    <source>
        <dbReference type="ARBA" id="ARBA00022692"/>
    </source>
</evidence>
<evidence type="ECO:0000256" key="1">
    <source>
        <dbReference type="ARBA" id="ARBA00004651"/>
    </source>
</evidence>
<sequence>MFLNRIYYGIAYVIVLIWEIIKSTIDTAIRSAKGGKTIDPVVIDIKTDLTRPVSQTLLANSITLTPGTLTIDIDSENQILKVAIIAPRDVKDVIPFEPYIKKMLE</sequence>
<dbReference type="Proteomes" id="UP000658733">
    <property type="component" value="Unassembled WGS sequence"/>
</dbReference>
<evidence type="ECO:0000313" key="6">
    <source>
        <dbReference type="EMBL" id="MBF4469601.1"/>
    </source>
</evidence>
<evidence type="ECO:0000256" key="5">
    <source>
        <dbReference type="ARBA" id="ARBA00023136"/>
    </source>
</evidence>
<protein>
    <submittedName>
        <fullName evidence="6">Na+/H+ antiporter subunit E</fullName>
    </submittedName>
</protein>
<evidence type="ECO:0000256" key="4">
    <source>
        <dbReference type="ARBA" id="ARBA00022989"/>
    </source>
</evidence>
<keyword evidence="2" id="KW-1003">Cell membrane</keyword>
<reference evidence="6" key="1">
    <citation type="submission" date="2020-10" db="EMBL/GenBank/DDBJ databases">
        <title>Dehalococcoides mccartyi of a TCE/Cr reducing biochatode.</title>
        <authorList>
            <person name="Matturro B."/>
        </authorList>
    </citation>
    <scope>NUCLEOTIDE SEQUENCE</scope>
    <source>
        <strain evidence="6">Bin4</strain>
    </source>
</reference>
<comment type="subcellular location">
    <subcellularLocation>
        <location evidence="1">Cell membrane</location>
        <topology evidence="1">Multi-pass membrane protein</topology>
    </subcellularLocation>
</comment>
<comment type="caution">
    <text evidence="6">The sequence shown here is derived from an EMBL/GenBank/DDBJ whole genome shotgun (WGS) entry which is preliminary data.</text>
</comment>
<dbReference type="PANTHER" id="PTHR34584">
    <property type="entry name" value="NA(+)/H(+) ANTIPORTER SUBUNIT E1"/>
    <property type="match status" value="1"/>
</dbReference>
<keyword evidence="5" id="KW-0472">Membrane</keyword>
<dbReference type="NCBIfam" id="NF004922">
    <property type="entry name" value="PRK06279.1"/>
    <property type="match status" value="1"/>
</dbReference>
<dbReference type="PANTHER" id="PTHR34584:SF1">
    <property type="entry name" value="NA(+)_H(+) ANTIPORTER SUBUNIT E1"/>
    <property type="match status" value="1"/>
</dbReference>
<dbReference type="GO" id="GO:0008324">
    <property type="term" value="F:monoatomic cation transmembrane transporter activity"/>
    <property type="evidence" value="ECO:0007669"/>
    <property type="project" value="InterPro"/>
</dbReference>
<name>A0A843AIN1_METAZ</name>
<proteinExistence type="predicted"/>
<gene>
    <name evidence="6" type="ORF">ISP01_09380</name>
</gene>
<dbReference type="AlphaFoldDB" id="A0A843AIN1"/>
<evidence type="ECO:0000313" key="7">
    <source>
        <dbReference type="Proteomes" id="UP000658733"/>
    </source>
</evidence>